<evidence type="ECO:0000313" key="6">
    <source>
        <dbReference type="Proteomes" id="UP000221080"/>
    </source>
</evidence>
<dbReference type="GO" id="GO:0097193">
    <property type="term" value="P:intrinsic apoptotic signaling pathway"/>
    <property type="evidence" value="ECO:0007669"/>
    <property type="project" value="TreeGrafter"/>
</dbReference>
<dbReference type="OMA" id="YSASETC"/>
<protein>
    <submittedName>
        <fullName evidence="7">Interferon alpha-inducible protein 27-like protein 2A</fullName>
    </submittedName>
</protein>
<dbReference type="Gene3D" id="6.10.110.10">
    <property type="match status" value="1"/>
</dbReference>
<evidence type="ECO:0000313" key="7">
    <source>
        <dbReference type="RefSeq" id="XP_017319385.1"/>
    </source>
</evidence>
<dbReference type="GO" id="GO:0031966">
    <property type="term" value="C:mitochondrial membrane"/>
    <property type="evidence" value="ECO:0007669"/>
    <property type="project" value="TreeGrafter"/>
</dbReference>
<organism evidence="6 7">
    <name type="scientific">Ictalurus punctatus</name>
    <name type="common">Channel catfish</name>
    <name type="synonym">Silurus punctatus</name>
    <dbReference type="NCBI Taxonomy" id="7998"/>
    <lineage>
        <taxon>Eukaryota</taxon>
        <taxon>Metazoa</taxon>
        <taxon>Chordata</taxon>
        <taxon>Craniata</taxon>
        <taxon>Vertebrata</taxon>
        <taxon>Euteleostomi</taxon>
        <taxon>Actinopterygii</taxon>
        <taxon>Neopterygii</taxon>
        <taxon>Teleostei</taxon>
        <taxon>Ostariophysi</taxon>
        <taxon>Siluriformes</taxon>
        <taxon>Ictaluridae</taxon>
        <taxon>Ictalurus</taxon>
    </lineage>
</organism>
<name>A0A2D0QPJ9_ICTPU</name>
<proteinExistence type="inferred from homology"/>
<keyword evidence="5" id="KW-0472">Membrane</keyword>
<dbReference type="Pfam" id="PF06140">
    <property type="entry name" value="Ifi-6-16"/>
    <property type="match status" value="1"/>
</dbReference>
<comment type="subcellular location">
    <subcellularLocation>
        <location evidence="1">Membrane</location>
        <topology evidence="1">Multi-pass membrane protein</topology>
    </subcellularLocation>
</comment>
<dbReference type="PANTHER" id="PTHR16932">
    <property type="entry name" value="INTERFERON ALPHA-INDUCIBLE PROTEIN 27"/>
    <property type="match status" value="1"/>
</dbReference>
<dbReference type="PANTHER" id="PTHR16932:SF18">
    <property type="entry name" value="INTERFERON, ALPHA-INDUCIBLE PROTEIN 27-LIKE 2"/>
    <property type="match status" value="1"/>
</dbReference>
<evidence type="ECO:0000256" key="3">
    <source>
        <dbReference type="ARBA" id="ARBA00022692"/>
    </source>
</evidence>
<evidence type="ECO:0000256" key="1">
    <source>
        <dbReference type="ARBA" id="ARBA00004141"/>
    </source>
</evidence>
<keyword evidence="3" id="KW-0812">Transmembrane</keyword>
<comment type="similarity">
    <text evidence="2">Belongs to the IFI6/IFI27 family.</text>
</comment>
<dbReference type="GO" id="GO:0001836">
    <property type="term" value="P:release of cytochrome c from mitochondria"/>
    <property type="evidence" value="ECO:0007669"/>
    <property type="project" value="TreeGrafter"/>
</dbReference>
<sequence>MVSPIMITAAVGAACSVVLAPVVISAAGFTTGGIAAGSVASSMMSSAAIANGGGVASGSMVAILQSFGAAGLTKAATAAVVSAGATVGGVAGWVGKMLIR</sequence>
<dbReference type="InterPro" id="IPR038213">
    <property type="entry name" value="IFI6/IFI27-like_sf"/>
</dbReference>
<dbReference type="RefSeq" id="XP_017319385.1">
    <property type="nucleotide sequence ID" value="XM_017463896.3"/>
</dbReference>
<dbReference type="KEGG" id="ipu:108263260"/>
<gene>
    <name evidence="7" type="primary">LOC108263260</name>
</gene>
<keyword evidence="4" id="KW-1133">Transmembrane helix</keyword>
<accession>A0A2D0QPJ9</accession>
<keyword evidence="6" id="KW-1185">Reference proteome</keyword>
<dbReference type="InterPro" id="IPR009311">
    <property type="entry name" value="IFI6/IFI27-like"/>
</dbReference>
<dbReference type="AlphaFoldDB" id="A0A2D0QPJ9"/>
<evidence type="ECO:0000256" key="4">
    <source>
        <dbReference type="ARBA" id="ARBA00022989"/>
    </source>
</evidence>
<reference evidence="6" key="1">
    <citation type="journal article" date="2016" name="Nat. Commun.">
        <title>The channel catfish genome sequence provides insights into the evolution of scale formation in teleosts.</title>
        <authorList>
            <person name="Liu Z."/>
            <person name="Liu S."/>
            <person name="Yao J."/>
            <person name="Bao L."/>
            <person name="Zhang J."/>
            <person name="Li Y."/>
            <person name="Jiang C."/>
            <person name="Sun L."/>
            <person name="Wang R."/>
            <person name="Zhang Y."/>
            <person name="Zhou T."/>
            <person name="Zeng Q."/>
            <person name="Fu Q."/>
            <person name="Gao S."/>
            <person name="Li N."/>
            <person name="Koren S."/>
            <person name="Jiang Y."/>
            <person name="Zimin A."/>
            <person name="Xu P."/>
            <person name="Phillippy A.M."/>
            <person name="Geng X."/>
            <person name="Song L."/>
            <person name="Sun F."/>
            <person name="Li C."/>
            <person name="Wang X."/>
            <person name="Chen A."/>
            <person name="Jin Y."/>
            <person name="Yuan Z."/>
            <person name="Yang Y."/>
            <person name="Tan S."/>
            <person name="Peatman E."/>
            <person name="Lu J."/>
            <person name="Qin Z."/>
            <person name="Dunham R."/>
            <person name="Li Z."/>
            <person name="Sonstegard T."/>
            <person name="Feng J."/>
            <person name="Danzmann R.G."/>
            <person name="Schroeder S."/>
            <person name="Scheffler B."/>
            <person name="Duke M.V."/>
            <person name="Ballard L."/>
            <person name="Kucuktas H."/>
            <person name="Kaltenboeck L."/>
            <person name="Liu H."/>
            <person name="Armbruster J."/>
            <person name="Xie Y."/>
            <person name="Kirby M.L."/>
            <person name="Tian Y."/>
            <person name="Flanagan M.E."/>
            <person name="Mu W."/>
            <person name="Waldbieser G.C."/>
        </authorList>
    </citation>
    <scope>NUCLEOTIDE SEQUENCE [LARGE SCALE GENOMIC DNA]</scope>
    <source>
        <strain evidence="6">SDA103</strain>
    </source>
</reference>
<evidence type="ECO:0000256" key="2">
    <source>
        <dbReference type="ARBA" id="ARBA00007262"/>
    </source>
</evidence>
<dbReference type="GeneID" id="108263260"/>
<reference evidence="7" key="2">
    <citation type="submission" date="2025-08" db="UniProtKB">
        <authorList>
            <consortium name="RefSeq"/>
        </authorList>
    </citation>
    <scope>IDENTIFICATION</scope>
    <source>
        <tissue evidence="7">Blood</tissue>
    </source>
</reference>
<evidence type="ECO:0000256" key="5">
    <source>
        <dbReference type="ARBA" id="ARBA00023136"/>
    </source>
</evidence>
<dbReference type="Proteomes" id="UP000221080">
    <property type="component" value="Chromosome 3"/>
</dbReference>